<dbReference type="AlphaFoldDB" id="A0A165VM34"/>
<dbReference type="FunCoup" id="A0A165VM34">
    <property type="interactions" value="85"/>
</dbReference>
<evidence type="ECO:0000256" key="11">
    <source>
        <dbReference type="SAM" id="Coils"/>
    </source>
</evidence>
<dbReference type="InterPro" id="IPR038275">
    <property type="entry name" value="Nuf2_N_sf"/>
</dbReference>
<keyword evidence="7 11" id="KW-0175">Coiled coil</keyword>
<evidence type="ECO:0000256" key="2">
    <source>
        <dbReference type="ARBA" id="ARBA00004584"/>
    </source>
</evidence>
<proteinExistence type="inferred from homology"/>
<feature type="coiled-coil region" evidence="11">
    <location>
        <begin position="262"/>
        <end position="429"/>
    </location>
</feature>
<evidence type="ECO:0000256" key="9">
    <source>
        <dbReference type="ARBA" id="ARBA00023306"/>
    </source>
</evidence>
<keyword evidence="6" id="KW-0498">Mitosis</keyword>
<evidence type="ECO:0000313" key="15">
    <source>
        <dbReference type="Proteomes" id="UP000076761"/>
    </source>
</evidence>
<reference evidence="14 15" key="1">
    <citation type="journal article" date="2016" name="Mol. Biol. Evol.">
        <title>Comparative Genomics of Early-Diverging Mushroom-Forming Fungi Provides Insights into the Origins of Lignocellulose Decay Capabilities.</title>
        <authorList>
            <person name="Nagy L.G."/>
            <person name="Riley R."/>
            <person name="Tritt A."/>
            <person name="Adam C."/>
            <person name="Daum C."/>
            <person name="Floudas D."/>
            <person name="Sun H."/>
            <person name="Yadav J.S."/>
            <person name="Pangilinan J."/>
            <person name="Larsson K.H."/>
            <person name="Matsuura K."/>
            <person name="Barry K."/>
            <person name="Labutti K."/>
            <person name="Kuo R."/>
            <person name="Ohm R.A."/>
            <person name="Bhattacharya S.S."/>
            <person name="Shirouzu T."/>
            <person name="Yoshinaga Y."/>
            <person name="Martin F.M."/>
            <person name="Grigoriev I.V."/>
            <person name="Hibbett D.S."/>
        </authorList>
    </citation>
    <scope>NUCLEOTIDE SEQUENCE [LARGE SCALE GENOMIC DNA]</scope>
    <source>
        <strain evidence="14 15">HHB14362 ss-1</strain>
    </source>
</reference>
<protein>
    <submittedName>
        <fullName evidence="14">Uncharacterized protein</fullName>
    </submittedName>
</protein>
<feature type="domain" description="Kinetochore protein Nuf2 N-terminal" evidence="12">
    <location>
        <begin position="8"/>
        <end position="142"/>
    </location>
</feature>
<keyword evidence="5" id="KW-0132">Cell division</keyword>
<dbReference type="GO" id="GO:0031262">
    <property type="term" value="C:Ndc80 complex"/>
    <property type="evidence" value="ECO:0007669"/>
    <property type="project" value="InterPro"/>
</dbReference>
<dbReference type="GO" id="GO:0051301">
    <property type="term" value="P:cell division"/>
    <property type="evidence" value="ECO:0007669"/>
    <property type="project" value="UniProtKB-KW"/>
</dbReference>
<organism evidence="14 15">
    <name type="scientific">Neolentinus lepideus HHB14362 ss-1</name>
    <dbReference type="NCBI Taxonomy" id="1314782"/>
    <lineage>
        <taxon>Eukaryota</taxon>
        <taxon>Fungi</taxon>
        <taxon>Dikarya</taxon>
        <taxon>Basidiomycota</taxon>
        <taxon>Agaricomycotina</taxon>
        <taxon>Agaricomycetes</taxon>
        <taxon>Gloeophyllales</taxon>
        <taxon>Gloeophyllaceae</taxon>
        <taxon>Neolentinus</taxon>
    </lineage>
</organism>
<keyword evidence="9" id="KW-0131">Cell cycle</keyword>
<feature type="domain" description="Nuf2 DHR10-like" evidence="13">
    <location>
        <begin position="260"/>
        <end position="375"/>
    </location>
</feature>
<dbReference type="Gene3D" id="1.10.418.60">
    <property type="entry name" value="Ncd80 complex, Nuf2 subunit"/>
    <property type="match status" value="1"/>
</dbReference>
<evidence type="ECO:0000256" key="8">
    <source>
        <dbReference type="ARBA" id="ARBA00023242"/>
    </source>
</evidence>
<dbReference type="InParanoid" id="A0A165VM34"/>
<evidence type="ECO:0000259" key="12">
    <source>
        <dbReference type="Pfam" id="PF03800"/>
    </source>
</evidence>
<evidence type="ECO:0000256" key="10">
    <source>
        <dbReference type="ARBA" id="ARBA00023328"/>
    </source>
</evidence>
<gene>
    <name evidence="14" type="ORF">NEOLEDRAFT_1238609</name>
</gene>
<evidence type="ECO:0000259" key="13">
    <source>
        <dbReference type="Pfam" id="PF18595"/>
    </source>
</evidence>
<evidence type="ECO:0000256" key="7">
    <source>
        <dbReference type="ARBA" id="ARBA00023054"/>
    </source>
</evidence>
<dbReference type="GO" id="GO:0005634">
    <property type="term" value="C:nucleus"/>
    <property type="evidence" value="ECO:0007669"/>
    <property type="project" value="UniProtKB-SubCell"/>
</dbReference>
<dbReference type="InterPro" id="IPR041112">
    <property type="entry name" value="Nuf2_DHR10-like"/>
</dbReference>
<keyword evidence="4" id="KW-0158">Chromosome</keyword>
<evidence type="ECO:0000256" key="5">
    <source>
        <dbReference type="ARBA" id="ARBA00022618"/>
    </source>
</evidence>
<dbReference type="EMBL" id="KV425553">
    <property type="protein sequence ID" value="KZT29875.1"/>
    <property type="molecule type" value="Genomic_DNA"/>
</dbReference>
<accession>A0A165VM34</accession>
<evidence type="ECO:0000313" key="14">
    <source>
        <dbReference type="EMBL" id="KZT29875.1"/>
    </source>
</evidence>
<name>A0A165VM34_9AGAM</name>
<dbReference type="OrthoDB" id="8194677at2759"/>
<keyword evidence="8" id="KW-0539">Nucleus</keyword>
<evidence type="ECO:0000256" key="4">
    <source>
        <dbReference type="ARBA" id="ARBA00022454"/>
    </source>
</evidence>
<keyword evidence="10" id="KW-0137">Centromere</keyword>
<keyword evidence="15" id="KW-1185">Reference proteome</keyword>
<evidence type="ECO:0000256" key="1">
    <source>
        <dbReference type="ARBA" id="ARBA00004123"/>
    </source>
</evidence>
<dbReference type="Proteomes" id="UP000076761">
    <property type="component" value="Unassembled WGS sequence"/>
</dbReference>
<dbReference type="STRING" id="1314782.A0A165VM34"/>
<evidence type="ECO:0000256" key="3">
    <source>
        <dbReference type="ARBA" id="ARBA00005498"/>
    </source>
</evidence>
<dbReference type="Pfam" id="PF18595">
    <property type="entry name" value="Nuf2_DHR10-like"/>
    <property type="match status" value="1"/>
</dbReference>
<evidence type="ECO:0000256" key="6">
    <source>
        <dbReference type="ARBA" id="ARBA00022776"/>
    </source>
</evidence>
<dbReference type="InterPro" id="IPR005549">
    <property type="entry name" value="Kinetochore_Nuf2_N"/>
</dbReference>
<sequence>MSEHDGRFWYPSMSIREIIEALDAWNLSVSHEQLMKPSSDFVMTVYTACVQQVTGITQETLMAPANRSIAGINSQYADLYAQSLAQNFLLYHITRFATAARVGDFNSRDVYFPEPERTRVILSAFINLVKFHEQCASTIEEVRRKDADLESEREMAIQRLADMVSELDVIKAKRAQDEPRCEELRKEQVAIAAKLVGYKDVYTDICKQIEKLKTEKATVLQRRDALNKEISVVVESISHKRSRIVQSPERLKRSIASMRSTAAEEKQTLAANEAKIRDLKSKINIIQNIDKDIRSCVEQLQDVQKEVSKLETSQKELSELREHLTKQKIAKSDFDRRHERLKQQLANAEEKLVRAQHQAEEKRATSQRTIEDLQRDYEKMAAERRDNDKQMEELRAQADVIEEMKIRHLKQSEAELAELLHEYWALRHETEVYMETLSNKLGMHVTAED</sequence>
<comment type="similarity">
    <text evidence="3">Belongs to the NUF2 family.</text>
</comment>
<dbReference type="Pfam" id="PF03800">
    <property type="entry name" value="Nuf2"/>
    <property type="match status" value="1"/>
</dbReference>
<comment type="subcellular location">
    <subcellularLocation>
        <location evidence="2">Chromosome</location>
        <location evidence="2">Centromere</location>
    </subcellularLocation>
    <subcellularLocation>
        <location evidence="1">Nucleus</location>
    </subcellularLocation>
</comment>